<feature type="binding site" evidence="7">
    <location>
        <position position="132"/>
    </location>
    <ligand>
        <name>substrate</name>
    </ligand>
</feature>
<dbReference type="GO" id="GO:0050570">
    <property type="term" value="F:4-hydroxythreonine-4-phosphate dehydrogenase activity"/>
    <property type="evidence" value="ECO:0007669"/>
    <property type="project" value="UniProtKB-UniRule"/>
</dbReference>
<comment type="subcellular location">
    <subcellularLocation>
        <location evidence="7">Cytoplasm</location>
    </subcellularLocation>
</comment>
<comment type="catalytic activity">
    <reaction evidence="7">
        <text>4-(phosphooxy)-L-threonine + NAD(+) = 3-amino-2-oxopropyl phosphate + CO2 + NADH</text>
        <dbReference type="Rhea" id="RHEA:32275"/>
        <dbReference type="ChEBI" id="CHEBI:16526"/>
        <dbReference type="ChEBI" id="CHEBI:57279"/>
        <dbReference type="ChEBI" id="CHEBI:57540"/>
        <dbReference type="ChEBI" id="CHEBI:57945"/>
        <dbReference type="ChEBI" id="CHEBI:58452"/>
        <dbReference type="EC" id="1.1.1.262"/>
    </reaction>
</comment>
<comment type="pathway">
    <text evidence="7">Cofactor biosynthesis; pyridoxine 5'-phosphate biosynthesis; pyridoxine 5'-phosphate from D-erythrose 4-phosphate: step 4/5.</text>
</comment>
<keyword evidence="4 7" id="KW-0560">Oxidoreductase</keyword>
<feature type="binding site" evidence="7">
    <location>
        <position position="162"/>
    </location>
    <ligand>
        <name>a divalent metal cation</name>
        <dbReference type="ChEBI" id="CHEBI:60240"/>
        <note>ligand shared between dimeric partners</note>
    </ligand>
</feature>
<dbReference type="PANTHER" id="PTHR30004">
    <property type="entry name" value="4-HYDROXYTHREONINE-4-PHOSPHATE DEHYDROGENASE"/>
    <property type="match status" value="1"/>
</dbReference>
<evidence type="ECO:0000256" key="7">
    <source>
        <dbReference type="HAMAP-Rule" id="MF_00536"/>
    </source>
</evidence>
<keyword evidence="7" id="KW-0460">Magnesium</keyword>
<gene>
    <name evidence="7" type="primary">pdxA</name>
    <name evidence="8" type="ORF">SAMN02982922_0076</name>
</gene>
<keyword evidence="5 7" id="KW-0520">NAD</keyword>
<evidence type="ECO:0000256" key="2">
    <source>
        <dbReference type="ARBA" id="ARBA00022723"/>
    </source>
</evidence>
<evidence type="ECO:0000256" key="6">
    <source>
        <dbReference type="ARBA" id="ARBA00023096"/>
    </source>
</evidence>
<feature type="binding site" evidence="7">
    <location>
        <position position="262"/>
    </location>
    <ligand>
        <name>a divalent metal cation</name>
        <dbReference type="ChEBI" id="CHEBI:60240"/>
        <note>ligand shared between dimeric partners</note>
    </ligand>
</feature>
<comment type="similarity">
    <text evidence="7">Belongs to the PdxA family.</text>
</comment>
<dbReference type="Pfam" id="PF04166">
    <property type="entry name" value="PdxA"/>
    <property type="match status" value="1"/>
</dbReference>
<feature type="binding site" evidence="7">
    <location>
        <position position="270"/>
    </location>
    <ligand>
        <name>substrate</name>
    </ligand>
</feature>
<dbReference type="InterPro" id="IPR037510">
    <property type="entry name" value="PdxA"/>
</dbReference>
<feature type="binding site" evidence="7">
    <location>
        <position position="279"/>
    </location>
    <ligand>
        <name>substrate</name>
    </ligand>
</feature>
<feature type="binding site" evidence="7">
    <location>
        <position position="288"/>
    </location>
    <ligand>
        <name>substrate</name>
    </ligand>
</feature>
<dbReference type="InterPro" id="IPR005255">
    <property type="entry name" value="PdxA_fam"/>
</dbReference>
<dbReference type="GO" id="GO:0000287">
    <property type="term" value="F:magnesium ion binding"/>
    <property type="evidence" value="ECO:0007669"/>
    <property type="project" value="UniProtKB-UniRule"/>
</dbReference>
<feature type="binding site" evidence="7">
    <location>
        <position position="133"/>
    </location>
    <ligand>
        <name>substrate</name>
    </ligand>
</feature>
<comment type="miscellaneous">
    <text evidence="7">The active site is located at the dimer interface.</text>
</comment>
<dbReference type="PANTHER" id="PTHR30004:SF6">
    <property type="entry name" value="D-THREONATE 4-PHOSPHATE DEHYDROGENASE"/>
    <property type="match status" value="1"/>
</dbReference>
<keyword evidence="1 7" id="KW-0963">Cytoplasm</keyword>
<comment type="subunit">
    <text evidence="7">Homodimer.</text>
</comment>
<dbReference type="AlphaFoldDB" id="A0A1X7MNK9"/>
<proteinExistence type="inferred from homology"/>
<accession>A0A1X7MNK9</accession>
<dbReference type="EMBL" id="FXBL01000002">
    <property type="protein sequence ID" value="SMH26194.1"/>
    <property type="molecule type" value="Genomic_DNA"/>
</dbReference>
<keyword evidence="6 7" id="KW-0664">Pyridoxine biosynthesis</keyword>
<dbReference type="GO" id="GO:0005737">
    <property type="term" value="C:cytoplasm"/>
    <property type="evidence" value="ECO:0007669"/>
    <property type="project" value="UniProtKB-SubCell"/>
</dbReference>
<dbReference type="GO" id="GO:0042823">
    <property type="term" value="P:pyridoxal phosphate biosynthetic process"/>
    <property type="evidence" value="ECO:0007669"/>
    <property type="project" value="UniProtKB-UniRule"/>
</dbReference>
<dbReference type="GO" id="GO:0008270">
    <property type="term" value="F:zinc ion binding"/>
    <property type="evidence" value="ECO:0007669"/>
    <property type="project" value="UniProtKB-UniRule"/>
</dbReference>
<organism evidence="8 9">
    <name type="scientific">Mesorhizobium australicum</name>
    <dbReference type="NCBI Taxonomy" id="536018"/>
    <lineage>
        <taxon>Bacteria</taxon>
        <taxon>Pseudomonadati</taxon>
        <taxon>Pseudomonadota</taxon>
        <taxon>Alphaproteobacteria</taxon>
        <taxon>Hyphomicrobiales</taxon>
        <taxon>Phyllobacteriaceae</taxon>
        <taxon>Mesorhizobium</taxon>
    </lineage>
</organism>
<dbReference type="GO" id="GO:0051287">
    <property type="term" value="F:NAD binding"/>
    <property type="evidence" value="ECO:0007669"/>
    <property type="project" value="InterPro"/>
</dbReference>
<evidence type="ECO:0000256" key="5">
    <source>
        <dbReference type="ARBA" id="ARBA00023027"/>
    </source>
</evidence>
<dbReference type="EC" id="1.1.1.262" evidence="7"/>
<protein>
    <recommendedName>
        <fullName evidence="7">4-hydroxythreonine-4-phosphate dehydrogenase</fullName>
        <ecNumber evidence="7">1.1.1.262</ecNumber>
    </recommendedName>
    <alternativeName>
        <fullName evidence="7">4-(phosphohydroxy)-L-threonine dehydrogenase</fullName>
    </alternativeName>
</protein>
<dbReference type="Proteomes" id="UP000193083">
    <property type="component" value="Unassembled WGS sequence"/>
</dbReference>
<evidence type="ECO:0000256" key="3">
    <source>
        <dbReference type="ARBA" id="ARBA00022857"/>
    </source>
</evidence>
<dbReference type="NCBIfam" id="TIGR00557">
    <property type="entry name" value="pdxA"/>
    <property type="match status" value="1"/>
</dbReference>
<keyword evidence="3 7" id="KW-0521">NADP</keyword>
<dbReference type="GO" id="GO:0050897">
    <property type="term" value="F:cobalt ion binding"/>
    <property type="evidence" value="ECO:0007669"/>
    <property type="project" value="UniProtKB-UniRule"/>
</dbReference>
<dbReference type="UniPathway" id="UPA00244">
    <property type="reaction ID" value="UER00312"/>
</dbReference>
<dbReference type="SUPFAM" id="SSF53659">
    <property type="entry name" value="Isocitrate/Isopropylmalate dehydrogenase-like"/>
    <property type="match status" value="1"/>
</dbReference>
<dbReference type="HAMAP" id="MF_00536">
    <property type="entry name" value="PdxA"/>
    <property type="match status" value="1"/>
</dbReference>
<feature type="binding site" evidence="7">
    <location>
        <position position="207"/>
    </location>
    <ligand>
        <name>a divalent metal cation</name>
        <dbReference type="ChEBI" id="CHEBI:60240"/>
        <note>ligand shared between dimeric partners</note>
    </ligand>
</feature>
<keyword evidence="9" id="KW-1185">Reference proteome</keyword>
<dbReference type="NCBIfam" id="NF003699">
    <property type="entry name" value="PRK05312.1"/>
    <property type="match status" value="1"/>
</dbReference>
<evidence type="ECO:0000313" key="9">
    <source>
        <dbReference type="Proteomes" id="UP000193083"/>
    </source>
</evidence>
<keyword evidence="7" id="KW-0170">Cobalt</keyword>
<evidence type="ECO:0000313" key="8">
    <source>
        <dbReference type="EMBL" id="SMH26194.1"/>
    </source>
</evidence>
<comment type="function">
    <text evidence="7">Catalyzes the NAD(P)-dependent oxidation of 4-(phosphooxy)-L-threonine (HTP) into 2-amino-3-oxo-4-(phosphooxy)butyric acid which spontaneously decarboxylates to form 3-amino-2-oxopropyl phosphate (AHAP).</text>
</comment>
<keyword evidence="2 7" id="KW-0479">Metal-binding</keyword>
<evidence type="ECO:0000256" key="4">
    <source>
        <dbReference type="ARBA" id="ARBA00023002"/>
    </source>
</evidence>
<dbReference type="Gene3D" id="3.40.718.10">
    <property type="entry name" value="Isopropylmalate Dehydrogenase"/>
    <property type="match status" value="1"/>
</dbReference>
<name>A0A1X7MNK9_9HYPH</name>
<dbReference type="GO" id="GO:0008615">
    <property type="term" value="P:pyridoxine biosynthetic process"/>
    <property type="evidence" value="ECO:0007669"/>
    <property type="project" value="UniProtKB-UniRule"/>
</dbReference>
<reference evidence="8 9" key="1">
    <citation type="submission" date="2017-04" db="EMBL/GenBank/DDBJ databases">
        <authorList>
            <person name="Afonso C.L."/>
            <person name="Miller P.J."/>
            <person name="Scott M.A."/>
            <person name="Spackman E."/>
            <person name="Goraichik I."/>
            <person name="Dimitrov K.M."/>
            <person name="Suarez D.L."/>
            <person name="Swayne D.E."/>
        </authorList>
    </citation>
    <scope>NUCLEOTIDE SEQUENCE [LARGE SCALE GENOMIC DNA]</scope>
    <source>
        <strain evidence="8 9">B5P</strain>
    </source>
</reference>
<evidence type="ECO:0000256" key="1">
    <source>
        <dbReference type="ARBA" id="ARBA00022490"/>
    </source>
</evidence>
<sequence>MALTMGEPGGVGAEITVRAYRALQDEGLPFYYCGHAGLIDDAARLTGMGVAVIAIEGPEQATAAFAKGLPVIDMPLAAKVTTKVASPAHAPAVVCSIEMAMDHALAGRASAIVTNPIQKHSLHQAGFPYPGHTEFLEARAGAGKAVMMLEGAGLRVVPVTIHEALRTAIARLTPALIEETGRAAALGLQRDFGIKSPRLAVAGLNPHAGENGDMGDEEERIVAPAIAALRATGIEAFGPLSPDTMFTARARAGYDAALCLYHDQALIPLKTLAMDEGVNVTLGLPFVRTSPDHGTALDIAGKGIADPGSLIAALKLAAKIAAHRETSA</sequence>
<comment type="cofactor">
    <cofactor evidence="7">
        <name>Zn(2+)</name>
        <dbReference type="ChEBI" id="CHEBI:29105"/>
    </cofactor>
    <cofactor evidence="7">
        <name>Mg(2+)</name>
        <dbReference type="ChEBI" id="CHEBI:18420"/>
    </cofactor>
    <cofactor evidence="7">
        <name>Co(2+)</name>
        <dbReference type="ChEBI" id="CHEBI:48828"/>
    </cofactor>
    <text evidence="7">Binds 1 divalent metal cation per subunit. Can use ions such as Zn(2+), Mg(2+) or Co(2+).</text>
</comment>
<keyword evidence="7" id="KW-0862">Zinc</keyword>